<evidence type="ECO:0000256" key="1">
    <source>
        <dbReference type="SAM" id="MobiDB-lite"/>
    </source>
</evidence>
<evidence type="ECO:0000313" key="2">
    <source>
        <dbReference type="EMBL" id="KZP27770.1"/>
    </source>
</evidence>
<protein>
    <submittedName>
        <fullName evidence="2">Uncharacterized protein</fullName>
    </submittedName>
</protein>
<accession>A0A166R0P4</accession>
<feature type="region of interest" description="Disordered" evidence="1">
    <location>
        <begin position="1"/>
        <end position="34"/>
    </location>
</feature>
<organism evidence="2">
    <name type="scientific">Athelia psychrophila</name>
    <dbReference type="NCBI Taxonomy" id="1759441"/>
    <lineage>
        <taxon>Eukaryota</taxon>
        <taxon>Fungi</taxon>
        <taxon>Dikarya</taxon>
        <taxon>Basidiomycota</taxon>
        <taxon>Agaricomycotina</taxon>
        <taxon>Agaricomycetes</taxon>
        <taxon>Agaricomycetidae</taxon>
        <taxon>Atheliales</taxon>
        <taxon>Atheliaceae</taxon>
        <taxon>Athelia</taxon>
    </lineage>
</organism>
<feature type="compositionally biased region" description="Low complexity" evidence="1">
    <location>
        <begin position="1"/>
        <end position="21"/>
    </location>
</feature>
<name>A0A166R0P4_9AGAM</name>
<dbReference type="AlphaFoldDB" id="A0A166R0P4"/>
<reference evidence="2" key="1">
    <citation type="journal article" date="2016" name="Mol. Biol. Evol.">
        <title>Comparative Genomics of Early-Diverging Mushroom-Forming Fungi Provides Insights into the Origins of Lignocellulose Decay Capabilities.</title>
        <authorList>
            <person name="Nagy L.G."/>
            <person name="Riley R."/>
            <person name="Tritt A."/>
            <person name="Adam C."/>
            <person name="Daum C."/>
            <person name="Floudas D."/>
            <person name="Sun H."/>
            <person name="Yadav J.S."/>
            <person name="Pangilinan J."/>
            <person name="Larsson K.H."/>
            <person name="Matsuura K."/>
            <person name="Barry K."/>
            <person name="Labutti K."/>
            <person name="Kuo R."/>
            <person name="Ohm R.A."/>
            <person name="Bhattacharya S.S."/>
            <person name="Shirouzu T."/>
            <person name="Yoshinaga Y."/>
            <person name="Martin F.M."/>
            <person name="Grigoriev I.V."/>
            <person name="Hibbett D.S."/>
        </authorList>
    </citation>
    <scope>NUCLEOTIDE SEQUENCE [LARGE SCALE GENOMIC DNA]</scope>
    <source>
        <strain evidence="2">CBS 109695</strain>
    </source>
</reference>
<feature type="region of interest" description="Disordered" evidence="1">
    <location>
        <begin position="230"/>
        <end position="258"/>
    </location>
</feature>
<sequence length="280" mass="30182">MLSSFISSASPTSPTLLCPPSGLKTRGRDVRHRPARTLPTRAHFALHHPHAEIACYKPAHAAHLHPYYQQGRPPTRQHDDVASADSPTPRVYRAERRIPSPTHATGARPLTSRCHPHYPARPRSPYVHARQPLCARPPALMHPPASPTCTLASPTCTSARPTRPPPALMRTSASSAHICQPLARSPAPRARPPGHACPTPAPTPYTSPLTHTPAPKVVCLSVPTSRMLPAPRSLAGARPGSGYARPVPPVHRAQSRLPSWPASVRPEAAYAKTLSVWSDT</sequence>
<feature type="region of interest" description="Disordered" evidence="1">
    <location>
        <begin position="184"/>
        <end position="210"/>
    </location>
</feature>
<dbReference type="EMBL" id="KV417507">
    <property type="protein sequence ID" value="KZP27770.1"/>
    <property type="molecule type" value="Genomic_DNA"/>
</dbReference>
<gene>
    <name evidence="2" type="ORF">FIBSPDRAFT_886320</name>
</gene>
<feature type="region of interest" description="Disordered" evidence="1">
    <location>
        <begin position="67"/>
        <end position="119"/>
    </location>
</feature>
<proteinExistence type="predicted"/>
<dbReference type="STRING" id="436010.A0A166R0P4"/>